<dbReference type="AlphaFoldDB" id="A0A9X3E4Z9"/>
<proteinExistence type="predicted"/>
<organism evidence="1 2">
    <name type="scientific">Kaistia nematophila</name>
    <dbReference type="NCBI Taxonomy" id="2994654"/>
    <lineage>
        <taxon>Bacteria</taxon>
        <taxon>Pseudomonadati</taxon>
        <taxon>Pseudomonadota</taxon>
        <taxon>Alphaproteobacteria</taxon>
        <taxon>Hyphomicrobiales</taxon>
        <taxon>Kaistiaceae</taxon>
        <taxon>Kaistia</taxon>
    </lineage>
</organism>
<reference evidence="1" key="1">
    <citation type="submission" date="2022-11" db="EMBL/GenBank/DDBJ databases">
        <title>Biodiversity and phylogenetic relationships of bacteria.</title>
        <authorList>
            <person name="Machado R.A.R."/>
            <person name="Bhat A."/>
            <person name="Loulou A."/>
            <person name="Kallel S."/>
        </authorList>
    </citation>
    <scope>NUCLEOTIDE SEQUENCE</scope>
    <source>
        <strain evidence="1">K-TC2</strain>
    </source>
</reference>
<evidence type="ECO:0000313" key="2">
    <source>
        <dbReference type="Proteomes" id="UP001144805"/>
    </source>
</evidence>
<comment type="caution">
    <text evidence="1">The sequence shown here is derived from an EMBL/GenBank/DDBJ whole genome shotgun (WGS) entry which is preliminary data.</text>
</comment>
<name>A0A9X3E4Z9_9HYPH</name>
<gene>
    <name evidence="1" type="ORF">OSH07_19795</name>
</gene>
<protein>
    <submittedName>
        <fullName evidence="1">Uncharacterized protein</fullName>
    </submittedName>
</protein>
<dbReference type="Proteomes" id="UP001144805">
    <property type="component" value="Unassembled WGS sequence"/>
</dbReference>
<sequence length="78" mass="8513">MLICADCGSTEFEDEDDDDGLTIVHRDDLGLAIHALTKGMGDEAARLPDVLTYLVRAIPDLHPIIALLERETGRKLAP</sequence>
<keyword evidence="2" id="KW-1185">Reference proteome</keyword>
<accession>A0A9X3E4Z9</accession>
<dbReference type="RefSeq" id="WP_266340412.1">
    <property type="nucleotide sequence ID" value="NZ_JAPKNK010000010.1"/>
</dbReference>
<evidence type="ECO:0000313" key="1">
    <source>
        <dbReference type="EMBL" id="MCX5571452.1"/>
    </source>
</evidence>
<dbReference type="EMBL" id="JAPKNK010000010">
    <property type="protein sequence ID" value="MCX5571452.1"/>
    <property type="molecule type" value="Genomic_DNA"/>
</dbReference>